<organism evidence="3">
    <name type="scientific">Tanacetum cinerariifolium</name>
    <name type="common">Dalmatian daisy</name>
    <name type="synonym">Chrysanthemum cinerariifolium</name>
    <dbReference type="NCBI Taxonomy" id="118510"/>
    <lineage>
        <taxon>Eukaryota</taxon>
        <taxon>Viridiplantae</taxon>
        <taxon>Streptophyta</taxon>
        <taxon>Embryophyta</taxon>
        <taxon>Tracheophyta</taxon>
        <taxon>Spermatophyta</taxon>
        <taxon>Magnoliopsida</taxon>
        <taxon>eudicotyledons</taxon>
        <taxon>Gunneridae</taxon>
        <taxon>Pentapetalae</taxon>
        <taxon>asterids</taxon>
        <taxon>campanulids</taxon>
        <taxon>Asterales</taxon>
        <taxon>Asteraceae</taxon>
        <taxon>Asteroideae</taxon>
        <taxon>Anthemideae</taxon>
        <taxon>Anthemidinae</taxon>
        <taxon>Tanacetum</taxon>
    </lineage>
</organism>
<comment type="caution">
    <text evidence="3">The sequence shown here is derived from an EMBL/GenBank/DDBJ whole genome shotgun (WGS) entry which is preliminary data.</text>
</comment>
<evidence type="ECO:0000256" key="1">
    <source>
        <dbReference type="SAM" id="Coils"/>
    </source>
</evidence>
<evidence type="ECO:0000256" key="2">
    <source>
        <dbReference type="SAM" id="Phobius"/>
    </source>
</evidence>
<accession>A0A6L2M792</accession>
<feature type="coiled-coil region" evidence="1">
    <location>
        <begin position="54"/>
        <end position="88"/>
    </location>
</feature>
<dbReference type="EMBL" id="BKCJ010005702">
    <property type="protein sequence ID" value="GEU68195.1"/>
    <property type="molecule type" value="Genomic_DNA"/>
</dbReference>
<proteinExistence type="predicted"/>
<keyword evidence="2" id="KW-0472">Membrane</keyword>
<protein>
    <submittedName>
        <fullName evidence="3">Uncharacterized protein</fullName>
    </submittedName>
</protein>
<feature type="transmembrane region" description="Helical" evidence="2">
    <location>
        <begin position="485"/>
        <end position="508"/>
    </location>
</feature>
<keyword evidence="2" id="KW-0812">Transmembrane</keyword>
<keyword evidence="1" id="KW-0175">Coiled coil</keyword>
<reference evidence="3" key="1">
    <citation type="journal article" date="2019" name="Sci. Rep.">
        <title>Draft genome of Tanacetum cinerariifolium, the natural source of mosquito coil.</title>
        <authorList>
            <person name="Yamashiro T."/>
            <person name="Shiraishi A."/>
            <person name="Satake H."/>
            <person name="Nakayama K."/>
        </authorList>
    </citation>
    <scope>NUCLEOTIDE SEQUENCE</scope>
</reference>
<evidence type="ECO:0000313" key="3">
    <source>
        <dbReference type="EMBL" id="GEU68195.1"/>
    </source>
</evidence>
<feature type="transmembrane region" description="Helical" evidence="2">
    <location>
        <begin position="452"/>
        <end position="478"/>
    </location>
</feature>
<sequence>MSKKYETLKKQCDGLIVKLNQTEFAAATYKRGLATIEEQLVTYKKNEVLFNEEVAVLKREVACKNSEINVLKSEIEKVKQEKERIDFKIEKFDDASKSIDKLIGSQITDTSKKGLRYHAVPPPHLLIYNEPTKLDLSYSGLDEFKEPEFKGYGRRDSKLESNINHDIKSDDSKEKYDDTFVKHGPRDKDMQSDLQQTKLTYGVAYTKLILRVKKLEHKVKTSQHRRRTRVVLSDDEEDLEDPSKQGRKIVKINENLSISLVQDEGTSRIQEDYKIQGRTSADTEILLDQEVPTELVEDLGSGKKGKNKISNVIPDKKSKKQLEQERVRHEEAIRLQEQIFEEERQRIATDAKIAKQLQEAIAEADSTYDIDWNDLAVLRYYALQNRSFSKAEELLMEINMPVEKKHDKSLTLVVDCFQWLALWLCRYIFYTGEVSNIPMVLSWGGRISADGFLPSILLLVVIIAVVVIVAVIVIVVVVGEAFSMLVACASRAIVTLSTTSFLMAAWVMTGIADVDVLLGAILSTFTIQHRIRTISQVFCTKYGNFDSDLFDTSSNEETYIL</sequence>
<name>A0A6L2M792_TANCI</name>
<dbReference type="AlphaFoldDB" id="A0A6L2M792"/>
<gene>
    <name evidence="3" type="ORF">Tci_040173</name>
</gene>
<keyword evidence="2" id="KW-1133">Transmembrane helix</keyword>